<protein>
    <submittedName>
        <fullName evidence="1">Uncharacterized protein</fullName>
    </submittedName>
</protein>
<proteinExistence type="predicted"/>
<evidence type="ECO:0000313" key="1">
    <source>
        <dbReference type="EMBL" id="KAF9045838.1"/>
    </source>
</evidence>
<accession>A0A9P5P5S2</accession>
<name>A0A9P5P5S2_9AGAR</name>
<reference evidence="1" key="1">
    <citation type="submission" date="2020-11" db="EMBL/GenBank/DDBJ databases">
        <authorList>
            <consortium name="DOE Joint Genome Institute"/>
            <person name="Ahrendt S."/>
            <person name="Riley R."/>
            <person name="Andreopoulos W."/>
            <person name="Labutti K."/>
            <person name="Pangilinan J."/>
            <person name="Ruiz-Duenas F.J."/>
            <person name="Barrasa J.M."/>
            <person name="Sanchez-Garcia M."/>
            <person name="Camarero S."/>
            <person name="Miyauchi S."/>
            <person name="Serrano A."/>
            <person name="Linde D."/>
            <person name="Babiker R."/>
            <person name="Drula E."/>
            <person name="Ayuso-Fernandez I."/>
            <person name="Pacheco R."/>
            <person name="Padilla G."/>
            <person name="Ferreira P."/>
            <person name="Barriuso J."/>
            <person name="Kellner H."/>
            <person name="Castanera R."/>
            <person name="Alfaro M."/>
            <person name="Ramirez L."/>
            <person name="Pisabarro A.G."/>
            <person name="Kuo A."/>
            <person name="Tritt A."/>
            <person name="Lipzen A."/>
            <person name="He G."/>
            <person name="Yan M."/>
            <person name="Ng V."/>
            <person name="Cullen D."/>
            <person name="Martin F."/>
            <person name="Rosso M.-N."/>
            <person name="Henrissat B."/>
            <person name="Hibbett D."/>
            <person name="Martinez A.T."/>
            <person name="Grigoriev I.V."/>
        </authorList>
    </citation>
    <scope>NUCLEOTIDE SEQUENCE</scope>
    <source>
        <strain evidence="1">AH 40177</strain>
    </source>
</reference>
<dbReference type="AlphaFoldDB" id="A0A9P5P5S2"/>
<gene>
    <name evidence="1" type="ORF">BDP27DRAFT_727945</name>
</gene>
<keyword evidence="2" id="KW-1185">Reference proteome</keyword>
<dbReference type="Proteomes" id="UP000772434">
    <property type="component" value="Unassembled WGS sequence"/>
</dbReference>
<dbReference type="EMBL" id="JADNRY010000514">
    <property type="protein sequence ID" value="KAF9045838.1"/>
    <property type="molecule type" value="Genomic_DNA"/>
</dbReference>
<sequence length="216" mass="25090">MAEFRRHREVYKEYYVVNAYHYLSCACAYESSFRIHNLSKRLPRWSDARGSAGGLWKHIVGFIQEKCIAMVFDQPVAGICDLKPSDKSSWREIFIVFKEKAVRRSMPLLKRRAQQRFAIVCHSHAYDSIDTCMNQVVKKLPGWHAIDNQPLPCESRKSRRHPSHGRADVIYNHRPLSLSPPPIVIYHPVFNKFLGIVNDQTLIFTHEELDNALNSL</sequence>
<dbReference type="PROSITE" id="PS51257">
    <property type="entry name" value="PROKAR_LIPOPROTEIN"/>
    <property type="match status" value="1"/>
</dbReference>
<evidence type="ECO:0000313" key="2">
    <source>
        <dbReference type="Proteomes" id="UP000772434"/>
    </source>
</evidence>
<comment type="caution">
    <text evidence="1">The sequence shown here is derived from an EMBL/GenBank/DDBJ whole genome shotgun (WGS) entry which is preliminary data.</text>
</comment>
<dbReference type="OrthoDB" id="3250441at2759"/>
<organism evidence="1 2">
    <name type="scientific">Rhodocollybia butyracea</name>
    <dbReference type="NCBI Taxonomy" id="206335"/>
    <lineage>
        <taxon>Eukaryota</taxon>
        <taxon>Fungi</taxon>
        <taxon>Dikarya</taxon>
        <taxon>Basidiomycota</taxon>
        <taxon>Agaricomycotina</taxon>
        <taxon>Agaricomycetes</taxon>
        <taxon>Agaricomycetidae</taxon>
        <taxon>Agaricales</taxon>
        <taxon>Marasmiineae</taxon>
        <taxon>Omphalotaceae</taxon>
        <taxon>Rhodocollybia</taxon>
    </lineage>
</organism>